<evidence type="ECO:0000256" key="6">
    <source>
        <dbReference type="ARBA" id="ARBA00023136"/>
    </source>
</evidence>
<dbReference type="OrthoDB" id="18784at2157"/>
<sequence>MNKLIRFRRAGLIGSPTKLLILNIVAWIIGILWITPFIGLFMTSIRPFREVVLYGWWALSPFNPTLKNYYDVLFNPMFSLSKGIINSFIIAIPSTLIPVFVAALTAYAFARFSLPMKKYLFATILFLMAVPQQMTIIPIFFLLKDMHLLNTYLGLILVHSSWGIPWITFFLRNYFSLLPVELEEAARVDGANDFQVFTKVVLPLSLPGIISASVLQFAWVWNDFFFALMLIFDPNKMVVTQMLPRLKGQFQVDWGLLSAGSIVAMIIPLLVYAFFNKYYMRGFRGWAMKR</sequence>
<dbReference type="GO" id="GO:0055085">
    <property type="term" value="P:transmembrane transport"/>
    <property type="evidence" value="ECO:0007669"/>
    <property type="project" value="InterPro"/>
</dbReference>
<dbReference type="eggNOG" id="arCOG00159">
    <property type="taxonomic scope" value="Archaea"/>
</dbReference>
<dbReference type="SUPFAM" id="SSF161098">
    <property type="entry name" value="MetI-like"/>
    <property type="match status" value="1"/>
</dbReference>
<feature type="transmembrane region" description="Helical" evidence="7">
    <location>
        <begin position="252"/>
        <end position="275"/>
    </location>
</feature>
<protein>
    <submittedName>
        <fullName evidence="9">Binding-protein-dependent transport systems inner membrane component</fullName>
    </submittedName>
</protein>
<dbReference type="Proteomes" id="UP000000254">
    <property type="component" value="Chromosome"/>
</dbReference>
<evidence type="ECO:0000256" key="1">
    <source>
        <dbReference type="ARBA" id="ARBA00004651"/>
    </source>
</evidence>
<proteinExistence type="inferred from homology"/>
<keyword evidence="5 7" id="KW-1133">Transmembrane helix</keyword>
<dbReference type="PANTHER" id="PTHR43744">
    <property type="entry name" value="ABC TRANSPORTER PERMEASE PROTEIN MG189-RELATED-RELATED"/>
    <property type="match status" value="1"/>
</dbReference>
<keyword evidence="6 7" id="KW-0472">Membrane</keyword>
<organism evidence="9 10">
    <name type="scientific">Staphylothermus marinus (strain ATCC 43588 / DSM 3639 / JCM 9404 / F1)</name>
    <dbReference type="NCBI Taxonomy" id="399550"/>
    <lineage>
        <taxon>Archaea</taxon>
        <taxon>Thermoproteota</taxon>
        <taxon>Thermoprotei</taxon>
        <taxon>Desulfurococcales</taxon>
        <taxon>Desulfurococcaceae</taxon>
        <taxon>Staphylothermus</taxon>
    </lineage>
</organism>
<dbReference type="PANTHER" id="PTHR43744:SF4">
    <property type="entry name" value="OSMOPROTECTIVE COMPOUNDS UPTAKE PERMEASE PROTEIN GGTD"/>
    <property type="match status" value="1"/>
</dbReference>
<dbReference type="Pfam" id="PF00528">
    <property type="entry name" value="BPD_transp_1"/>
    <property type="match status" value="1"/>
</dbReference>
<dbReference type="EMBL" id="CP000575">
    <property type="protein sequence ID" value="ABN69202.1"/>
    <property type="molecule type" value="Genomic_DNA"/>
</dbReference>
<dbReference type="PROSITE" id="PS50928">
    <property type="entry name" value="ABC_TM1"/>
    <property type="match status" value="1"/>
</dbReference>
<reference evidence="10" key="1">
    <citation type="journal article" date="2009" name="BMC Genomics">
        <title>The complete genome sequence of Staphylothermus marinus reveals differences in sulfur metabolism among heterotrophic Crenarchaeota.</title>
        <authorList>
            <person name="Anderson I.J."/>
            <person name="Dharmarajan L."/>
            <person name="Rodriguez J."/>
            <person name="Hooper S."/>
            <person name="Porat I."/>
            <person name="Ulrich L.E."/>
            <person name="Elkins J.G."/>
            <person name="Mavromatis K."/>
            <person name="Sun H."/>
            <person name="Land M."/>
            <person name="Lapidus A."/>
            <person name="Lucas S."/>
            <person name="Barry K."/>
            <person name="Huber H."/>
            <person name="Zhulin I.B."/>
            <person name="Whitman W.B."/>
            <person name="Mukhopadhyay B."/>
            <person name="Woese C."/>
            <person name="Bristow J."/>
            <person name="Kyrpides N."/>
        </authorList>
    </citation>
    <scope>NUCLEOTIDE SEQUENCE [LARGE SCALE GENOMIC DNA]</scope>
    <source>
        <strain evidence="10">ATCC 43588 / DSM 3639 / JCM 9404 / F1</strain>
    </source>
</reference>
<dbReference type="STRING" id="399550.Smar_0089"/>
<dbReference type="HOGENOM" id="CLU_016047_1_2_2"/>
<evidence type="ECO:0000256" key="2">
    <source>
        <dbReference type="ARBA" id="ARBA00022448"/>
    </source>
</evidence>
<dbReference type="GeneID" id="4906566"/>
<evidence type="ECO:0000256" key="7">
    <source>
        <dbReference type="RuleBase" id="RU363032"/>
    </source>
</evidence>
<feature type="transmembrane region" description="Helical" evidence="7">
    <location>
        <begin position="84"/>
        <end position="107"/>
    </location>
</feature>
<name>A3DKP2_STAMF</name>
<dbReference type="InterPro" id="IPR035906">
    <property type="entry name" value="MetI-like_sf"/>
</dbReference>
<dbReference type="AlphaFoldDB" id="A3DKP2"/>
<dbReference type="Gene3D" id="1.10.3720.10">
    <property type="entry name" value="MetI-like"/>
    <property type="match status" value="1"/>
</dbReference>
<keyword evidence="4 7" id="KW-0812">Transmembrane</keyword>
<evidence type="ECO:0000256" key="3">
    <source>
        <dbReference type="ARBA" id="ARBA00022475"/>
    </source>
</evidence>
<reference evidence="9 10" key="2">
    <citation type="journal article" date="2009" name="Stand. Genomic Sci.">
        <title>Complete genome sequence of Staphylothermus marinus Stetter and Fiala 1986 type strain F1.</title>
        <authorList>
            <person name="Anderson I.J."/>
            <person name="Sun H."/>
            <person name="Lapidus A."/>
            <person name="Copeland A."/>
            <person name="Glavina Del Rio T."/>
            <person name="Tice H."/>
            <person name="Dalin E."/>
            <person name="Lucas S."/>
            <person name="Barry K."/>
            <person name="Land M."/>
            <person name="Richardson P."/>
            <person name="Huber H."/>
            <person name="Kyrpides N.C."/>
        </authorList>
    </citation>
    <scope>NUCLEOTIDE SEQUENCE [LARGE SCALE GENOMIC DNA]</scope>
    <source>
        <strain evidence="10">ATCC 43588 / DSM 3639 / JCM 9404 / F1</strain>
    </source>
</reference>
<evidence type="ECO:0000313" key="10">
    <source>
        <dbReference type="Proteomes" id="UP000000254"/>
    </source>
</evidence>
<gene>
    <name evidence="9" type="ordered locus">Smar_0089</name>
</gene>
<evidence type="ECO:0000256" key="4">
    <source>
        <dbReference type="ARBA" id="ARBA00022692"/>
    </source>
</evidence>
<accession>A3DKP2</accession>
<evidence type="ECO:0000259" key="8">
    <source>
        <dbReference type="PROSITE" id="PS50928"/>
    </source>
</evidence>
<keyword evidence="3" id="KW-1003">Cell membrane</keyword>
<dbReference type="KEGG" id="smr:Smar_0089"/>
<evidence type="ECO:0000256" key="5">
    <source>
        <dbReference type="ARBA" id="ARBA00022989"/>
    </source>
</evidence>
<dbReference type="RefSeq" id="WP_011838393.1">
    <property type="nucleotide sequence ID" value="NC_009033.1"/>
</dbReference>
<keyword evidence="10" id="KW-1185">Reference proteome</keyword>
<feature type="transmembrane region" description="Helical" evidence="7">
    <location>
        <begin position="149"/>
        <end position="171"/>
    </location>
</feature>
<feature type="transmembrane region" description="Helical" evidence="7">
    <location>
        <begin position="119"/>
        <end position="143"/>
    </location>
</feature>
<dbReference type="GO" id="GO:0005886">
    <property type="term" value="C:plasma membrane"/>
    <property type="evidence" value="ECO:0007669"/>
    <property type="project" value="UniProtKB-SubCell"/>
</dbReference>
<evidence type="ECO:0000313" key="9">
    <source>
        <dbReference type="EMBL" id="ABN69202.1"/>
    </source>
</evidence>
<comment type="similarity">
    <text evidence="7">Belongs to the binding-protein-dependent transport system permease family.</text>
</comment>
<comment type="subcellular location">
    <subcellularLocation>
        <location evidence="1 7">Cell membrane</location>
        <topology evidence="1 7">Multi-pass membrane protein</topology>
    </subcellularLocation>
</comment>
<dbReference type="InterPro" id="IPR000515">
    <property type="entry name" value="MetI-like"/>
</dbReference>
<feature type="transmembrane region" description="Helical" evidence="7">
    <location>
        <begin position="20"/>
        <end position="42"/>
    </location>
</feature>
<keyword evidence="2 7" id="KW-0813">Transport</keyword>
<feature type="transmembrane region" description="Helical" evidence="7">
    <location>
        <begin position="209"/>
        <end position="232"/>
    </location>
</feature>
<dbReference type="CDD" id="cd06261">
    <property type="entry name" value="TM_PBP2"/>
    <property type="match status" value="1"/>
</dbReference>
<feature type="domain" description="ABC transmembrane type-1" evidence="8">
    <location>
        <begin position="84"/>
        <end position="275"/>
    </location>
</feature>